<organism evidence="1 2">
    <name type="scientific">Halomarina oriensis</name>
    <dbReference type="NCBI Taxonomy" id="671145"/>
    <lineage>
        <taxon>Archaea</taxon>
        <taxon>Methanobacteriati</taxon>
        <taxon>Methanobacteriota</taxon>
        <taxon>Stenosarchaea group</taxon>
        <taxon>Halobacteria</taxon>
        <taxon>Halobacteriales</taxon>
        <taxon>Natronomonadaceae</taxon>
        <taxon>Halomarina</taxon>
    </lineage>
</organism>
<name>A0A6B0GH32_9EURY</name>
<dbReference type="Pfam" id="PF04255">
    <property type="entry name" value="DUF433"/>
    <property type="match status" value="1"/>
</dbReference>
<evidence type="ECO:0000313" key="2">
    <source>
        <dbReference type="Proteomes" id="UP000451471"/>
    </source>
</evidence>
<dbReference type="InterPro" id="IPR036388">
    <property type="entry name" value="WH-like_DNA-bd_sf"/>
</dbReference>
<accession>A0A6B0GH32</accession>
<dbReference type="Proteomes" id="UP000451471">
    <property type="component" value="Unassembled WGS sequence"/>
</dbReference>
<dbReference type="OrthoDB" id="315700at2157"/>
<dbReference type="InterPro" id="IPR009057">
    <property type="entry name" value="Homeodomain-like_sf"/>
</dbReference>
<comment type="caution">
    <text evidence="1">The sequence shown here is derived from an EMBL/GenBank/DDBJ whole genome shotgun (WGS) entry which is preliminary data.</text>
</comment>
<dbReference type="AlphaFoldDB" id="A0A6B0GH32"/>
<dbReference type="InterPro" id="IPR007367">
    <property type="entry name" value="DUF433"/>
</dbReference>
<dbReference type="RefSeq" id="WP_158203755.1">
    <property type="nucleotide sequence ID" value="NZ_WSZK01000013.1"/>
</dbReference>
<protein>
    <submittedName>
        <fullName evidence="1">DUF433 domain-containing protein</fullName>
    </submittedName>
</protein>
<dbReference type="PANTHER" id="PTHR34849">
    <property type="entry name" value="SSL5025 PROTEIN"/>
    <property type="match status" value="1"/>
</dbReference>
<sequence length="99" mass="11086">MEASTNPRVVKTSGVLHGGPRIDGTRISVFVIGESIRQGEQSIEAILMGFPDLSREQVAVALEYYDENSELMGYLRLQRDLTRQRMLEQSCAPVENSDE</sequence>
<dbReference type="SUPFAM" id="SSF46689">
    <property type="entry name" value="Homeodomain-like"/>
    <property type="match status" value="1"/>
</dbReference>
<gene>
    <name evidence="1" type="ORF">GQS65_05940</name>
</gene>
<dbReference type="Gene3D" id="1.10.10.10">
    <property type="entry name" value="Winged helix-like DNA-binding domain superfamily/Winged helix DNA-binding domain"/>
    <property type="match status" value="1"/>
</dbReference>
<evidence type="ECO:0000313" key="1">
    <source>
        <dbReference type="EMBL" id="MWG34034.1"/>
    </source>
</evidence>
<dbReference type="EMBL" id="WSZK01000013">
    <property type="protein sequence ID" value="MWG34034.1"/>
    <property type="molecule type" value="Genomic_DNA"/>
</dbReference>
<keyword evidence="2" id="KW-1185">Reference proteome</keyword>
<dbReference type="PANTHER" id="PTHR34849:SF3">
    <property type="entry name" value="SSR2962 PROTEIN"/>
    <property type="match status" value="1"/>
</dbReference>
<proteinExistence type="predicted"/>
<reference evidence="1 2" key="1">
    <citation type="submission" date="2019-12" db="EMBL/GenBank/DDBJ databases">
        <title>Halocatena pleomorpha gen. nov. sp. nov., an extremely halophilic archaeon of family Halobacteriaceae isolated from saltpan soil.</title>
        <authorList>
            <person name="Pal Y."/>
            <person name="Verma A."/>
            <person name="Krishnamurthi S."/>
            <person name="Kumar P."/>
        </authorList>
    </citation>
    <scope>NUCLEOTIDE SEQUENCE [LARGE SCALE GENOMIC DNA]</scope>
    <source>
        <strain evidence="1 2">JCM 16495</strain>
    </source>
</reference>